<organism evidence="1 2">
    <name type="scientific">Tagetes erecta</name>
    <name type="common">African marigold</name>
    <dbReference type="NCBI Taxonomy" id="13708"/>
    <lineage>
        <taxon>Eukaryota</taxon>
        <taxon>Viridiplantae</taxon>
        <taxon>Streptophyta</taxon>
        <taxon>Embryophyta</taxon>
        <taxon>Tracheophyta</taxon>
        <taxon>Spermatophyta</taxon>
        <taxon>Magnoliopsida</taxon>
        <taxon>eudicotyledons</taxon>
        <taxon>Gunneridae</taxon>
        <taxon>Pentapetalae</taxon>
        <taxon>asterids</taxon>
        <taxon>campanulids</taxon>
        <taxon>Asterales</taxon>
        <taxon>Asteraceae</taxon>
        <taxon>Asteroideae</taxon>
        <taxon>Heliantheae alliance</taxon>
        <taxon>Tageteae</taxon>
        <taxon>Tagetes</taxon>
    </lineage>
</organism>
<accession>A0AAD8L8D6</accession>
<comment type="caution">
    <text evidence="1">The sequence shown here is derived from an EMBL/GenBank/DDBJ whole genome shotgun (WGS) entry which is preliminary data.</text>
</comment>
<name>A0AAD8L8D6_TARER</name>
<gene>
    <name evidence="1" type="ORF">QVD17_02006</name>
</gene>
<evidence type="ECO:0000313" key="1">
    <source>
        <dbReference type="EMBL" id="KAK1436228.1"/>
    </source>
</evidence>
<proteinExistence type="predicted"/>
<dbReference type="Proteomes" id="UP001229421">
    <property type="component" value="Unassembled WGS sequence"/>
</dbReference>
<evidence type="ECO:0000313" key="2">
    <source>
        <dbReference type="Proteomes" id="UP001229421"/>
    </source>
</evidence>
<dbReference type="AlphaFoldDB" id="A0AAD8L8D6"/>
<reference evidence="1" key="1">
    <citation type="journal article" date="2023" name="bioRxiv">
        <title>Improved chromosome-level genome assembly for marigold (Tagetes erecta).</title>
        <authorList>
            <person name="Jiang F."/>
            <person name="Yuan L."/>
            <person name="Wang S."/>
            <person name="Wang H."/>
            <person name="Xu D."/>
            <person name="Wang A."/>
            <person name="Fan W."/>
        </authorList>
    </citation>
    <scope>NUCLEOTIDE SEQUENCE</scope>
    <source>
        <strain evidence="1">WSJ</strain>
        <tissue evidence="1">Leaf</tissue>
    </source>
</reference>
<keyword evidence="2" id="KW-1185">Reference proteome</keyword>
<dbReference type="EMBL" id="JAUHHV010000001">
    <property type="protein sequence ID" value="KAK1436228.1"/>
    <property type="molecule type" value="Genomic_DNA"/>
</dbReference>
<protein>
    <submittedName>
        <fullName evidence="1">Uncharacterized protein</fullName>
    </submittedName>
</protein>
<sequence length="109" mass="12745">MYARVYSIINENIECMVRYILRWKTHVVHRPMTKRIGIQLKLLDVDCTHTVQLLDNMKGFQFLYITLSITIKGNSSSVLHFYTPVFTVSCHKNSIFYKLLSIFLLAVDS</sequence>